<comment type="caution">
    <text evidence="1">The sequence shown here is derived from an EMBL/GenBank/DDBJ whole genome shotgun (WGS) entry which is preliminary data.</text>
</comment>
<protein>
    <recommendedName>
        <fullName evidence="3">F-box domain-containing protein</fullName>
    </recommendedName>
</protein>
<dbReference type="Proteomes" id="UP000308768">
    <property type="component" value="Unassembled WGS sequence"/>
</dbReference>
<reference evidence="1 2" key="1">
    <citation type="submission" date="2017-03" db="EMBL/GenBank/DDBJ databases">
        <title>Genomes of endolithic fungi from Antarctica.</title>
        <authorList>
            <person name="Coleine C."/>
            <person name="Masonjones S."/>
            <person name="Stajich J.E."/>
        </authorList>
    </citation>
    <scope>NUCLEOTIDE SEQUENCE [LARGE SCALE GENOMIC DNA]</scope>
    <source>
        <strain evidence="1 2">CCFEE 5187</strain>
    </source>
</reference>
<dbReference type="InterPro" id="IPR001611">
    <property type="entry name" value="Leu-rich_rpt"/>
</dbReference>
<sequence>MACPNLERLTGFYPPYAYDSDRLIYALSTRKNLKEHVWIVSNSQPTIRPTSNDSTISYEPSLDRIKTFLHYHNDWRSLDTLLLHAQQSGSIESGTIYGVIRKLPSLKHLMVSGFAPHEFHDGTLQALPALHSLRLQDLHGITDHGIAQLVHTRAASSLQHLSLIDLEITSLPSLSALLASLTHLHRFTLVQDASPCTPPGATMPPPALSSPTLRYLHWDVLIPGPSTDLLAASIQHAGFPALTILRAPSDHDGVLQDICRPLATAAIPSDCAASPSAPLPTSATHYVRSLKAARRAAQVRIEQARRRPALKVVVEDEGEVVHKHTLRSFMGTVGSNVEYVLEPDVEGSDDAVLGIRNLLKGTGTVAGEVCVGAGGGGGEGSGKKGGHAVRRREGVLELQKFF</sequence>
<dbReference type="Gene3D" id="3.80.10.10">
    <property type="entry name" value="Ribonuclease Inhibitor"/>
    <property type="match status" value="1"/>
</dbReference>
<proteinExistence type="predicted"/>
<dbReference type="EMBL" id="NAJN01000709">
    <property type="protein sequence ID" value="TKA69657.1"/>
    <property type="molecule type" value="Genomic_DNA"/>
</dbReference>
<keyword evidence="2" id="KW-1185">Reference proteome</keyword>
<dbReference type="STRING" id="331657.A0A4U0X213"/>
<organism evidence="1 2">
    <name type="scientific">Cryomyces minteri</name>
    <dbReference type="NCBI Taxonomy" id="331657"/>
    <lineage>
        <taxon>Eukaryota</taxon>
        <taxon>Fungi</taxon>
        <taxon>Dikarya</taxon>
        <taxon>Ascomycota</taxon>
        <taxon>Pezizomycotina</taxon>
        <taxon>Dothideomycetes</taxon>
        <taxon>Dothideomycetes incertae sedis</taxon>
        <taxon>Cryomyces</taxon>
    </lineage>
</organism>
<gene>
    <name evidence="1" type="ORF">B0A49_06249</name>
</gene>
<evidence type="ECO:0008006" key="3">
    <source>
        <dbReference type="Google" id="ProtNLM"/>
    </source>
</evidence>
<dbReference type="InterPro" id="IPR032675">
    <property type="entry name" value="LRR_dom_sf"/>
</dbReference>
<name>A0A4U0X213_9PEZI</name>
<evidence type="ECO:0000313" key="1">
    <source>
        <dbReference type="EMBL" id="TKA69657.1"/>
    </source>
</evidence>
<accession>A0A4U0X213</accession>
<dbReference type="AlphaFoldDB" id="A0A4U0X213"/>
<dbReference type="OrthoDB" id="3210378at2759"/>
<dbReference type="PROSITE" id="PS51450">
    <property type="entry name" value="LRR"/>
    <property type="match status" value="1"/>
</dbReference>
<evidence type="ECO:0000313" key="2">
    <source>
        <dbReference type="Proteomes" id="UP000308768"/>
    </source>
</evidence>
<dbReference type="SUPFAM" id="SSF52047">
    <property type="entry name" value="RNI-like"/>
    <property type="match status" value="1"/>
</dbReference>